<feature type="binding site" evidence="10">
    <location>
        <begin position="225"/>
        <end position="226"/>
    </location>
    <ligand>
        <name>FAD</name>
        <dbReference type="ChEBI" id="CHEBI:57692"/>
    </ligand>
</feature>
<keyword evidence="5 10" id="KW-0274">FAD</keyword>
<dbReference type="AlphaFoldDB" id="A0A1T2XAV9"/>
<comment type="catalytic activity">
    <reaction evidence="8">
        <text>L-proline + a quinone = (S)-1-pyrroline-5-carboxylate + a quinol + H(+)</text>
        <dbReference type="Rhea" id="RHEA:23784"/>
        <dbReference type="ChEBI" id="CHEBI:15378"/>
        <dbReference type="ChEBI" id="CHEBI:17388"/>
        <dbReference type="ChEBI" id="CHEBI:24646"/>
        <dbReference type="ChEBI" id="CHEBI:60039"/>
        <dbReference type="ChEBI" id="CHEBI:132124"/>
        <dbReference type="EC" id="1.5.5.2"/>
    </reaction>
</comment>
<feature type="domain" description="Proline dehydrogenase" evidence="11">
    <location>
        <begin position="46"/>
        <end position="299"/>
    </location>
</feature>
<comment type="pathway">
    <text evidence="1">Amino-acid degradation; L-proline degradation into L-glutamate; L-glutamate from L-proline: step 1/2.</text>
</comment>
<dbReference type="InterPro" id="IPR008219">
    <property type="entry name" value="PRODH_bac_arc"/>
</dbReference>
<organism evidence="12 13">
    <name type="scientific">Paenibacillus selenitireducens</name>
    <dbReference type="NCBI Taxonomy" id="1324314"/>
    <lineage>
        <taxon>Bacteria</taxon>
        <taxon>Bacillati</taxon>
        <taxon>Bacillota</taxon>
        <taxon>Bacilli</taxon>
        <taxon>Bacillales</taxon>
        <taxon>Paenibacillaceae</taxon>
        <taxon>Paenibacillus</taxon>
    </lineage>
</organism>
<evidence type="ECO:0000256" key="2">
    <source>
        <dbReference type="ARBA" id="ARBA00012695"/>
    </source>
</evidence>
<dbReference type="GO" id="GO:0000166">
    <property type="term" value="F:nucleotide binding"/>
    <property type="evidence" value="ECO:0007669"/>
    <property type="project" value="UniProtKB-KW"/>
</dbReference>
<name>A0A1T2XAV9_9BACL</name>
<feature type="binding site" evidence="10">
    <location>
        <position position="133"/>
    </location>
    <ligand>
        <name>FAD</name>
        <dbReference type="ChEBI" id="CHEBI:57692"/>
    </ligand>
</feature>
<dbReference type="InterPro" id="IPR015659">
    <property type="entry name" value="Proline_oxidase"/>
</dbReference>
<reference evidence="12 13" key="1">
    <citation type="submission" date="2017-01" db="EMBL/GenBank/DDBJ databases">
        <title>Genome analysis of Paenibacillus selenitrireducens ES3-24.</title>
        <authorList>
            <person name="Xu D."/>
            <person name="Yao R."/>
            <person name="Zheng S."/>
        </authorList>
    </citation>
    <scope>NUCLEOTIDE SEQUENCE [LARGE SCALE GENOMIC DNA]</scope>
    <source>
        <strain evidence="12 13">ES3-24</strain>
    </source>
</reference>
<dbReference type="STRING" id="1324314.BVG16_17695"/>
<keyword evidence="13" id="KW-1185">Reference proteome</keyword>
<feature type="binding site" evidence="10">
    <location>
        <begin position="186"/>
        <end position="188"/>
    </location>
    <ligand>
        <name>FAD</name>
        <dbReference type="ChEBI" id="CHEBI:57692"/>
    </ligand>
</feature>
<comment type="cofactor">
    <cofactor evidence="10">
        <name>FAD</name>
        <dbReference type="ChEBI" id="CHEBI:57692"/>
    </cofactor>
    <text evidence="10">Binds 1 FAD per subunit.</text>
</comment>
<dbReference type="SUPFAM" id="SSF51730">
    <property type="entry name" value="FAD-linked oxidoreductase"/>
    <property type="match status" value="1"/>
</dbReference>
<feature type="binding site" evidence="10">
    <location>
        <position position="162"/>
    </location>
    <ligand>
        <name>FAD</name>
        <dbReference type="ChEBI" id="CHEBI:57692"/>
    </ligand>
</feature>
<dbReference type="GO" id="GO:0010133">
    <property type="term" value="P:L-proline catabolic process to L-glutamate"/>
    <property type="evidence" value="ECO:0007669"/>
    <property type="project" value="UniProtKB-UniPathway"/>
</dbReference>
<dbReference type="InterPro" id="IPR029041">
    <property type="entry name" value="FAD-linked_oxidoreductase-like"/>
</dbReference>
<evidence type="ECO:0000259" key="11">
    <source>
        <dbReference type="Pfam" id="PF01619"/>
    </source>
</evidence>
<evidence type="ECO:0000313" key="12">
    <source>
        <dbReference type="EMBL" id="OPA76970.1"/>
    </source>
</evidence>
<feature type="binding site" evidence="10">
    <location>
        <position position="200"/>
    </location>
    <ligand>
        <name>FAD</name>
        <dbReference type="ChEBI" id="CHEBI:57692"/>
    </ligand>
</feature>
<keyword evidence="7" id="KW-0642">Proline metabolism</keyword>
<feature type="binding site" evidence="9">
    <location>
        <position position="98"/>
    </location>
    <ligand>
        <name>substrate</name>
    </ligand>
</feature>
<comment type="caution">
    <text evidence="12">The sequence shown here is derived from an EMBL/GenBank/DDBJ whole genome shotgun (WGS) entry which is preliminary data.</text>
</comment>
<dbReference type="PANTHER" id="PTHR13914:SF0">
    <property type="entry name" value="PROLINE DEHYDROGENASE 1, MITOCHONDRIAL"/>
    <property type="match status" value="1"/>
</dbReference>
<evidence type="ECO:0000256" key="6">
    <source>
        <dbReference type="ARBA" id="ARBA00023002"/>
    </source>
</evidence>
<dbReference type="InterPro" id="IPR002872">
    <property type="entry name" value="Proline_DH_dom"/>
</dbReference>
<evidence type="ECO:0000256" key="1">
    <source>
        <dbReference type="ARBA" id="ARBA00004739"/>
    </source>
</evidence>
<keyword evidence="4 10" id="KW-0547">Nucleotide-binding</keyword>
<dbReference type="Gene3D" id="3.20.20.220">
    <property type="match status" value="1"/>
</dbReference>
<feature type="binding site" evidence="9">
    <location>
        <position position="288"/>
    </location>
    <ligand>
        <name>substrate</name>
    </ligand>
</feature>
<dbReference type="EC" id="1.5.5.2" evidence="2"/>
<dbReference type="Proteomes" id="UP000190188">
    <property type="component" value="Unassembled WGS sequence"/>
</dbReference>
<proteinExistence type="predicted"/>
<evidence type="ECO:0000313" key="13">
    <source>
        <dbReference type="Proteomes" id="UP000190188"/>
    </source>
</evidence>
<keyword evidence="3" id="KW-0285">Flavoprotein</keyword>
<evidence type="ECO:0000256" key="9">
    <source>
        <dbReference type="PIRSR" id="PIRSR000196-1"/>
    </source>
</evidence>
<gene>
    <name evidence="12" type="ORF">BVG16_17695</name>
</gene>
<protein>
    <recommendedName>
        <fullName evidence="2">proline dehydrogenase</fullName>
        <ecNumber evidence="2">1.5.5.2</ecNumber>
    </recommendedName>
</protein>
<evidence type="ECO:0000256" key="5">
    <source>
        <dbReference type="ARBA" id="ARBA00022827"/>
    </source>
</evidence>
<sequence length="306" mass="35079">MEHVMRNAFMYLSKSRFANRAAKKYGLRFGAKRFVAGEQLMEAVAVVRELNAKGIVATLDHLGEFTATEAEAAESAAYCIQTLEMIAATGVKSHLSLKLTQLGLDLSPALCLQYMRNILNVAVKHRNFVRIDMEDYAHNEATIRMFKQLREEYGNAIGLVIQAYLYKSEQDMEQLSKYRPNLRLVKGAYKESSTVAFPAKDQVDANFLKLIEMHLDQGHYAAIATHDERVIQHVKHYVKAHGIPVTQYEFQMLYGIRVQDQRRLADEGYTMRVYVPFGNDWYGYFMRRLAERPANVGFILKSLFKS</sequence>
<dbReference type="OrthoDB" id="9773461at2"/>
<accession>A0A1T2XAV9</accession>
<feature type="binding site" evidence="9">
    <location>
        <position position="287"/>
    </location>
    <ligand>
        <name>substrate</name>
    </ligand>
</feature>
<dbReference type="EMBL" id="MSZX01000006">
    <property type="protein sequence ID" value="OPA76970.1"/>
    <property type="molecule type" value="Genomic_DNA"/>
</dbReference>
<dbReference type="PIRSF" id="PIRSF000196">
    <property type="entry name" value="Pro_dehydrog"/>
    <property type="match status" value="1"/>
</dbReference>
<dbReference type="RefSeq" id="WP_078500103.1">
    <property type="nucleotide sequence ID" value="NZ_MSZX01000006.1"/>
</dbReference>
<dbReference type="PANTHER" id="PTHR13914">
    <property type="entry name" value="PROLINE OXIDASE"/>
    <property type="match status" value="1"/>
</dbReference>
<evidence type="ECO:0000256" key="10">
    <source>
        <dbReference type="PIRSR" id="PIRSR000196-2"/>
    </source>
</evidence>
<dbReference type="Pfam" id="PF01619">
    <property type="entry name" value="Pro_dh"/>
    <property type="match status" value="1"/>
</dbReference>
<keyword evidence="6" id="KW-0560">Oxidoreductase</keyword>
<evidence type="ECO:0000256" key="3">
    <source>
        <dbReference type="ARBA" id="ARBA00022630"/>
    </source>
</evidence>
<evidence type="ECO:0000256" key="4">
    <source>
        <dbReference type="ARBA" id="ARBA00022741"/>
    </source>
</evidence>
<evidence type="ECO:0000256" key="7">
    <source>
        <dbReference type="ARBA" id="ARBA00023062"/>
    </source>
</evidence>
<evidence type="ECO:0000256" key="8">
    <source>
        <dbReference type="ARBA" id="ARBA00048779"/>
    </source>
</evidence>
<dbReference type="UniPathway" id="UPA00261">
    <property type="reaction ID" value="UER00373"/>
</dbReference>
<dbReference type="GO" id="GO:0004657">
    <property type="term" value="F:proline dehydrogenase activity"/>
    <property type="evidence" value="ECO:0007669"/>
    <property type="project" value="UniProtKB-EC"/>
</dbReference>